<reference evidence="5" key="1">
    <citation type="submission" date="2017-02" db="UniProtKB">
        <authorList>
            <consortium name="WormBaseParasite"/>
        </authorList>
    </citation>
    <scope>IDENTIFICATION</scope>
</reference>
<feature type="compositionally biased region" description="Polar residues" evidence="2">
    <location>
        <begin position="522"/>
        <end position="545"/>
    </location>
</feature>
<evidence type="ECO:0000256" key="1">
    <source>
        <dbReference type="SAM" id="Coils"/>
    </source>
</evidence>
<name>A0A0R3SWC1_HYMDI</name>
<dbReference type="AlphaFoldDB" id="A0A0R3SWC1"/>
<feature type="region of interest" description="Disordered" evidence="2">
    <location>
        <begin position="199"/>
        <end position="222"/>
    </location>
</feature>
<feature type="region of interest" description="Disordered" evidence="2">
    <location>
        <begin position="365"/>
        <end position="387"/>
    </location>
</feature>
<feature type="region of interest" description="Disordered" evidence="2">
    <location>
        <begin position="235"/>
        <end position="285"/>
    </location>
</feature>
<organism evidence="5">
    <name type="scientific">Hymenolepis diminuta</name>
    <name type="common">Rat tapeworm</name>
    <dbReference type="NCBI Taxonomy" id="6216"/>
    <lineage>
        <taxon>Eukaryota</taxon>
        <taxon>Metazoa</taxon>
        <taxon>Spiralia</taxon>
        <taxon>Lophotrochozoa</taxon>
        <taxon>Platyhelminthes</taxon>
        <taxon>Cestoda</taxon>
        <taxon>Eucestoda</taxon>
        <taxon>Cyclophyllidea</taxon>
        <taxon>Hymenolepididae</taxon>
        <taxon>Hymenolepis</taxon>
    </lineage>
</organism>
<dbReference type="EMBL" id="UYSG01011460">
    <property type="protein sequence ID" value="VDL62422.1"/>
    <property type="molecule type" value="Genomic_DNA"/>
</dbReference>
<evidence type="ECO:0000256" key="2">
    <source>
        <dbReference type="SAM" id="MobiDB-lite"/>
    </source>
</evidence>
<evidence type="ECO:0000313" key="4">
    <source>
        <dbReference type="Proteomes" id="UP000274504"/>
    </source>
</evidence>
<accession>A0A0R3SWC1</accession>
<feature type="compositionally biased region" description="Polar residues" evidence="2">
    <location>
        <begin position="666"/>
        <end position="677"/>
    </location>
</feature>
<sequence length="745" mass="82671">MAVYIESEMFLSKVIVTHALITNFQGDFTDFSQEPSRLSEGKFDLKQQRCNIRLEELTQRVLELKLQDASKQKQPKIRKQIPTETIQIIKVNIPNSVSTPVPSCHMKRSTPKLKPGESPVVVSTNYNSTYQQLATRHPRYVIRSKEDPQIKSKTGQEDKINRAHFQGILTPKPLSNMVKKGISNQLVKTGSKLGKEFLHHRGSDIETTREIENSSPSFQTSSTISLTTLTQSSIMRTPKIQIDPPSSTHSLSIPDLKPNYPASDDLSSLSDDSDTMTPIDENDKTITSPSISVINSEKEMKLLNVPAFKIDSEISTPRRDAYVKPSNETVYKKARLSIIIPSDASMKESLLQNLNRSKNISTDESLNSLSSSSITTPAMNDEDMLSDLGSGACDDQLTDVFDRFDSDDFNSSCPENIEELIQVCVKNTMALVPSSLSPISECSLPSRISNKERTERGNFIESTQISSLPLNSRMDAPDGKENESDAVPTDSLVAENSKNSQPSSISYGSQKISNHSRKNSRRSLPTNSSNMTDVNLDRQSLNSSRSESKRLEGRNDLFETSMILIKEEYSRHSTPTPISDADQIISTHSRLISPNVADQSEDPLWANFIESPQINSPVLNSRNGTPEPPEDENLSYEAPISVLMGRDLSFSAHSPVYEAERKTPSHSRASNPKSSKSTLHKIGKSDGSKTSSRSHSVIDGDEDMTSSIPPPRLVMNSFHRDNRPISESRFSLSSSVGIRNNPIQH</sequence>
<proteinExistence type="predicted"/>
<feature type="region of interest" description="Disordered" evidence="2">
    <location>
        <begin position="656"/>
        <end position="718"/>
    </location>
</feature>
<feature type="compositionally biased region" description="Basic and acidic residues" evidence="2">
    <location>
        <begin position="199"/>
        <end position="212"/>
    </location>
</feature>
<dbReference type="WBParaSite" id="HDID_0000996501-mRNA-1">
    <property type="protein sequence ID" value="HDID_0000996501-mRNA-1"/>
    <property type="gene ID" value="HDID_0000996501"/>
</dbReference>
<keyword evidence="1" id="KW-0175">Coiled coil</keyword>
<feature type="compositionally biased region" description="Polar residues" evidence="2">
    <location>
        <begin position="460"/>
        <end position="470"/>
    </location>
</feature>
<dbReference type="OrthoDB" id="10534325at2759"/>
<protein>
    <submittedName>
        <fullName evidence="5">PH domain-containing protein</fullName>
    </submittedName>
</protein>
<gene>
    <name evidence="3" type="ORF">HDID_LOCUS9963</name>
</gene>
<evidence type="ECO:0000313" key="5">
    <source>
        <dbReference type="WBParaSite" id="HDID_0000996501-mRNA-1"/>
    </source>
</evidence>
<feature type="coiled-coil region" evidence="1">
    <location>
        <begin position="47"/>
        <end position="74"/>
    </location>
</feature>
<reference evidence="3 4" key="2">
    <citation type="submission" date="2018-11" db="EMBL/GenBank/DDBJ databases">
        <authorList>
            <consortium name="Pathogen Informatics"/>
        </authorList>
    </citation>
    <scope>NUCLEOTIDE SEQUENCE [LARGE SCALE GENOMIC DNA]</scope>
</reference>
<dbReference type="Proteomes" id="UP000274504">
    <property type="component" value="Unassembled WGS sequence"/>
</dbReference>
<feature type="compositionally biased region" description="Polar residues" evidence="2">
    <location>
        <begin position="614"/>
        <end position="624"/>
    </location>
</feature>
<feature type="region of interest" description="Disordered" evidence="2">
    <location>
        <begin position="453"/>
        <end position="553"/>
    </location>
</feature>
<evidence type="ECO:0000313" key="3">
    <source>
        <dbReference type="EMBL" id="VDL62422.1"/>
    </source>
</evidence>
<feature type="region of interest" description="Disordered" evidence="2">
    <location>
        <begin position="614"/>
        <end position="633"/>
    </location>
</feature>
<feature type="compositionally biased region" description="Polar residues" evidence="2">
    <location>
        <begin position="494"/>
        <end position="513"/>
    </location>
</feature>